<evidence type="ECO:0000256" key="1">
    <source>
        <dbReference type="SAM" id="MobiDB-lite"/>
    </source>
</evidence>
<gene>
    <name evidence="2" type="ORF">NDU88_006769</name>
</gene>
<evidence type="ECO:0000313" key="3">
    <source>
        <dbReference type="Proteomes" id="UP001066276"/>
    </source>
</evidence>
<reference evidence="2" key="1">
    <citation type="journal article" date="2022" name="bioRxiv">
        <title>Sequencing and chromosome-scale assembly of the giantPleurodeles waltlgenome.</title>
        <authorList>
            <person name="Brown T."/>
            <person name="Elewa A."/>
            <person name="Iarovenko S."/>
            <person name="Subramanian E."/>
            <person name="Araus A.J."/>
            <person name="Petzold A."/>
            <person name="Susuki M."/>
            <person name="Suzuki K.-i.T."/>
            <person name="Hayashi T."/>
            <person name="Toyoda A."/>
            <person name="Oliveira C."/>
            <person name="Osipova E."/>
            <person name="Leigh N.D."/>
            <person name="Simon A."/>
            <person name="Yun M.H."/>
        </authorList>
    </citation>
    <scope>NUCLEOTIDE SEQUENCE</scope>
    <source>
        <strain evidence="2">20211129_DDA</strain>
        <tissue evidence="2">Liver</tissue>
    </source>
</reference>
<dbReference type="AlphaFoldDB" id="A0AAV7N8A3"/>
<dbReference type="EMBL" id="JANPWB010000013">
    <property type="protein sequence ID" value="KAJ1109408.1"/>
    <property type="molecule type" value="Genomic_DNA"/>
</dbReference>
<keyword evidence="3" id="KW-1185">Reference proteome</keyword>
<dbReference type="Proteomes" id="UP001066276">
    <property type="component" value="Chromosome 9"/>
</dbReference>
<feature type="compositionally biased region" description="Basic and acidic residues" evidence="1">
    <location>
        <begin position="17"/>
        <end position="27"/>
    </location>
</feature>
<protein>
    <submittedName>
        <fullName evidence="2">Uncharacterized protein</fullName>
    </submittedName>
</protein>
<evidence type="ECO:0000313" key="2">
    <source>
        <dbReference type="EMBL" id="KAJ1109408.1"/>
    </source>
</evidence>
<proteinExistence type="predicted"/>
<feature type="region of interest" description="Disordered" evidence="1">
    <location>
        <begin position="1"/>
        <end position="61"/>
    </location>
</feature>
<name>A0AAV7N8A3_PLEWA</name>
<accession>A0AAV7N8A3</accession>
<feature type="compositionally biased region" description="Basic and acidic residues" evidence="1">
    <location>
        <begin position="1"/>
        <end position="10"/>
    </location>
</feature>
<organism evidence="2 3">
    <name type="scientific">Pleurodeles waltl</name>
    <name type="common">Iberian ribbed newt</name>
    <dbReference type="NCBI Taxonomy" id="8319"/>
    <lineage>
        <taxon>Eukaryota</taxon>
        <taxon>Metazoa</taxon>
        <taxon>Chordata</taxon>
        <taxon>Craniata</taxon>
        <taxon>Vertebrata</taxon>
        <taxon>Euteleostomi</taxon>
        <taxon>Amphibia</taxon>
        <taxon>Batrachia</taxon>
        <taxon>Caudata</taxon>
        <taxon>Salamandroidea</taxon>
        <taxon>Salamandridae</taxon>
        <taxon>Pleurodelinae</taxon>
        <taxon>Pleurodeles</taxon>
    </lineage>
</organism>
<comment type="caution">
    <text evidence="2">The sequence shown here is derived from an EMBL/GenBank/DDBJ whole genome shotgun (WGS) entry which is preliminary data.</text>
</comment>
<sequence length="196" mass="21075">MVEQITHEFGGRQSPPAKREPPEDRTAVKRPQRSFWLSRWVGGRPPKGRPPAQRETHSNDEAGSEWSRRSCFCATGAVAPVAISSVCYADTGNQCGALLGGPCSAHAIGMGTAGAPRGPTTPVPASLVLAVETARTRLAGRGSEFPWRRCLQRRHGGFCRPGENRRETWSEWAWMHRQPVGGASAVPYPGGLGPPG</sequence>